<proteinExistence type="inferred from homology"/>
<dbReference type="UniPathway" id="UPA00115">
    <property type="reaction ID" value="UER00408"/>
</dbReference>
<dbReference type="Gene3D" id="3.30.360.10">
    <property type="entry name" value="Dihydrodipicolinate Reductase, domain 2"/>
    <property type="match status" value="1"/>
</dbReference>
<evidence type="ECO:0000256" key="5">
    <source>
        <dbReference type="ARBA" id="ARBA00023002"/>
    </source>
</evidence>
<evidence type="ECO:0000259" key="8">
    <source>
        <dbReference type="Pfam" id="PF00479"/>
    </source>
</evidence>
<dbReference type="GO" id="GO:0006006">
    <property type="term" value="P:glucose metabolic process"/>
    <property type="evidence" value="ECO:0007669"/>
    <property type="project" value="UniProtKB-KW"/>
</dbReference>
<dbReference type="Gene3D" id="3.40.50.720">
    <property type="entry name" value="NAD(P)-binding Rossmann-like Domain"/>
    <property type="match status" value="1"/>
</dbReference>
<dbReference type="OrthoDB" id="60984at2759"/>
<keyword evidence="5 7" id="KW-0560">Oxidoreductase</keyword>
<evidence type="ECO:0000256" key="6">
    <source>
        <dbReference type="ARBA" id="ARBA00023277"/>
    </source>
</evidence>
<evidence type="ECO:0000313" key="10">
    <source>
        <dbReference type="EMBL" id="CBJ29698.1"/>
    </source>
</evidence>
<keyword evidence="6 7" id="KW-0119">Carbohydrate metabolism</keyword>
<dbReference type="Pfam" id="PF00479">
    <property type="entry name" value="G6PD_N"/>
    <property type="match status" value="1"/>
</dbReference>
<keyword evidence="11" id="KW-1185">Reference proteome</keyword>
<dbReference type="AlphaFoldDB" id="D7FLD0"/>
<dbReference type="FunCoup" id="D7FLD0">
    <property type="interactions" value="134"/>
</dbReference>
<evidence type="ECO:0000256" key="4">
    <source>
        <dbReference type="ARBA" id="ARBA00022857"/>
    </source>
</evidence>
<dbReference type="EC" id="1.1.1.49" evidence="7"/>
<name>D7FLD0_ECTSI</name>
<evidence type="ECO:0000313" key="11">
    <source>
        <dbReference type="Proteomes" id="UP000002630"/>
    </source>
</evidence>
<dbReference type="GO" id="GO:0050661">
    <property type="term" value="F:NADP binding"/>
    <property type="evidence" value="ECO:0007669"/>
    <property type="project" value="InterPro"/>
</dbReference>
<dbReference type="InterPro" id="IPR019796">
    <property type="entry name" value="G6P_DH_AS"/>
</dbReference>
<dbReference type="PROSITE" id="PS00069">
    <property type="entry name" value="G6P_DEHYDROGENASE"/>
    <property type="match status" value="1"/>
</dbReference>
<dbReference type="InParanoid" id="D7FLD0"/>
<comment type="catalytic activity">
    <reaction evidence="7">
        <text>D-glucose 6-phosphate + NADP(+) = 6-phospho-D-glucono-1,5-lactone + NADPH + H(+)</text>
        <dbReference type="Rhea" id="RHEA:15841"/>
        <dbReference type="ChEBI" id="CHEBI:15378"/>
        <dbReference type="ChEBI" id="CHEBI:57783"/>
        <dbReference type="ChEBI" id="CHEBI:57955"/>
        <dbReference type="ChEBI" id="CHEBI:58349"/>
        <dbReference type="ChEBI" id="CHEBI:61548"/>
        <dbReference type="EC" id="1.1.1.49"/>
    </reaction>
</comment>
<keyword evidence="3 7" id="KW-0313">Glucose metabolism</keyword>
<dbReference type="Pfam" id="PF02781">
    <property type="entry name" value="G6PD_C"/>
    <property type="match status" value="1"/>
</dbReference>
<dbReference type="EMBL" id="FN649760">
    <property type="protein sequence ID" value="CBJ29698.1"/>
    <property type="molecule type" value="Genomic_DNA"/>
</dbReference>
<evidence type="ECO:0000256" key="2">
    <source>
        <dbReference type="ARBA" id="ARBA00009975"/>
    </source>
</evidence>
<dbReference type="PRINTS" id="PR00079">
    <property type="entry name" value="G6PDHDRGNASE"/>
</dbReference>
<comment type="similarity">
    <text evidence="2 7">Belongs to the glucose-6-phosphate dehydrogenase family.</text>
</comment>
<dbReference type="Proteomes" id="UP000002630">
    <property type="component" value="Unassembled WGS sequence"/>
</dbReference>
<dbReference type="InterPro" id="IPR022675">
    <property type="entry name" value="G6P_DH_C"/>
</dbReference>
<protein>
    <recommendedName>
        <fullName evidence="7">Glucose-6-phosphate 1-dehydrogenase</fullName>
        <ecNumber evidence="7">1.1.1.49</ecNumber>
    </recommendedName>
</protein>
<dbReference type="GO" id="GO:0009051">
    <property type="term" value="P:pentose-phosphate shunt, oxidative branch"/>
    <property type="evidence" value="ECO:0007669"/>
    <property type="project" value="TreeGrafter"/>
</dbReference>
<evidence type="ECO:0000259" key="9">
    <source>
        <dbReference type="Pfam" id="PF02781"/>
    </source>
</evidence>
<dbReference type="PANTHER" id="PTHR23429">
    <property type="entry name" value="GLUCOSE-6-PHOSPHATE 1-DEHYDROGENASE G6PD"/>
    <property type="match status" value="1"/>
</dbReference>
<dbReference type="HAMAP" id="MF_00966">
    <property type="entry name" value="G6PD"/>
    <property type="match status" value="1"/>
</dbReference>
<dbReference type="eggNOG" id="KOG0563">
    <property type="taxonomic scope" value="Eukaryota"/>
</dbReference>
<organism evidence="10 11">
    <name type="scientific">Ectocarpus siliculosus</name>
    <name type="common">Brown alga</name>
    <name type="synonym">Conferva siliculosa</name>
    <dbReference type="NCBI Taxonomy" id="2880"/>
    <lineage>
        <taxon>Eukaryota</taxon>
        <taxon>Sar</taxon>
        <taxon>Stramenopiles</taxon>
        <taxon>Ochrophyta</taxon>
        <taxon>PX clade</taxon>
        <taxon>Phaeophyceae</taxon>
        <taxon>Ectocarpales</taxon>
        <taxon>Ectocarpaceae</taxon>
        <taxon>Ectocarpus</taxon>
    </lineage>
</organism>
<dbReference type="InterPro" id="IPR022674">
    <property type="entry name" value="G6P_DH_NAD-bd"/>
</dbReference>
<dbReference type="InterPro" id="IPR036291">
    <property type="entry name" value="NAD(P)-bd_dom_sf"/>
</dbReference>
<keyword evidence="4 7" id="KW-0521">NADP</keyword>
<comment type="pathway">
    <text evidence="1 7">Carbohydrate degradation; pentose phosphate pathway; D-ribulose 5-phosphate from D-glucose 6-phosphate (oxidative stage): step 1/3.</text>
</comment>
<gene>
    <name evidence="10" type="primary">G6PDH</name>
    <name evidence="10" type="ORF">Esi_0159_0021</name>
</gene>
<evidence type="ECO:0000256" key="3">
    <source>
        <dbReference type="ARBA" id="ARBA00022526"/>
    </source>
</evidence>
<dbReference type="SUPFAM" id="SSF55347">
    <property type="entry name" value="Glyceraldehyde-3-phosphate dehydrogenase-like, C-terminal domain"/>
    <property type="match status" value="1"/>
</dbReference>
<dbReference type="PIRSF" id="PIRSF000110">
    <property type="entry name" value="G6PD"/>
    <property type="match status" value="1"/>
</dbReference>
<dbReference type="NCBIfam" id="TIGR00871">
    <property type="entry name" value="zwf"/>
    <property type="match status" value="1"/>
</dbReference>
<evidence type="ECO:0000256" key="7">
    <source>
        <dbReference type="RuleBase" id="RU362120"/>
    </source>
</evidence>
<feature type="domain" description="Glucose-6-phosphate dehydrogenase NAD-binding" evidence="8">
    <location>
        <begin position="23"/>
        <end position="218"/>
    </location>
</feature>
<dbReference type="SUPFAM" id="SSF51735">
    <property type="entry name" value="NAD(P)-binding Rossmann-fold domains"/>
    <property type="match status" value="1"/>
</dbReference>
<dbReference type="InterPro" id="IPR001282">
    <property type="entry name" value="G6P_DH"/>
</dbReference>
<dbReference type="STRING" id="2880.D7FLD0"/>
<comment type="function">
    <text evidence="7">Catalyzes the rate-limiting step of the oxidative pentose-phosphate pathway, which represents a route for the dissimilation of carbohydrates besides glycolysis.</text>
</comment>
<accession>D7FLD0</accession>
<sequence length="529" mass="59509">MSVSMAERKKSGCGYLQHALSIVVVGASGDLAKKKTFPALLDLYRHDFLPKSVTICGYSRSKMSDEDLRTKIKPYLVKKDAAPDPVVEKFLGRVYYRSGGYGSVEAMSKMVADLEVWEGQTGDASLIVDPESKTVKHGHRAANRVYYFAIPPNVFLDTAASIKQVGLSATGFTRLVVEKPFGHDYDSALKLTDDLGAHFDESYVYRIDHYLGKEMTQNLLVLRFSNTMFEPIWNRDSVQSVTFTFKENFGTEGRGGYFDRYGIIRDVIQNHLMQVFTLIAMEQPIRVSGSGSADYVRDAKVAVLKAIEPVRAENVVLGQYLGSDDGTQPGYKDDAGVPDDSNTPTFATCVLFVKNRRWDGVPFIFKAGKALNETKAEVRVQFKDVPSGSFLFDDKPLPRNELVMKLKPEESIYFKTNVKAPGLANKPIQSELDLSYGERYPSLYNPDAYTRLVLEVLRGKQATFVRSDELLESWKIFTPVLNLIDAGEIPPLPYKFGTRGPEESDELIEKMGYTYNKNYDWEEAHKEHK</sequence>
<reference evidence="10 11" key="1">
    <citation type="journal article" date="2010" name="Nature">
        <title>The Ectocarpus genome and the independent evolution of multicellularity in brown algae.</title>
        <authorList>
            <person name="Cock J.M."/>
            <person name="Sterck L."/>
            <person name="Rouze P."/>
            <person name="Scornet D."/>
            <person name="Allen A.E."/>
            <person name="Amoutzias G."/>
            <person name="Anthouard V."/>
            <person name="Artiguenave F."/>
            <person name="Aury J.M."/>
            <person name="Badger J.H."/>
            <person name="Beszteri B."/>
            <person name="Billiau K."/>
            <person name="Bonnet E."/>
            <person name="Bothwell J.H."/>
            <person name="Bowler C."/>
            <person name="Boyen C."/>
            <person name="Brownlee C."/>
            <person name="Carrano C.J."/>
            <person name="Charrier B."/>
            <person name="Cho G.Y."/>
            <person name="Coelho S.M."/>
            <person name="Collen J."/>
            <person name="Corre E."/>
            <person name="Da Silva C."/>
            <person name="Delage L."/>
            <person name="Delaroque N."/>
            <person name="Dittami S.M."/>
            <person name="Doulbeau S."/>
            <person name="Elias M."/>
            <person name="Farnham G."/>
            <person name="Gachon C.M."/>
            <person name="Gschloessl B."/>
            <person name="Heesch S."/>
            <person name="Jabbari K."/>
            <person name="Jubin C."/>
            <person name="Kawai H."/>
            <person name="Kimura K."/>
            <person name="Kloareg B."/>
            <person name="Kupper F.C."/>
            <person name="Lang D."/>
            <person name="Le Bail A."/>
            <person name="Leblanc C."/>
            <person name="Lerouge P."/>
            <person name="Lohr M."/>
            <person name="Lopez P.J."/>
            <person name="Martens C."/>
            <person name="Maumus F."/>
            <person name="Michel G."/>
            <person name="Miranda-Saavedra D."/>
            <person name="Morales J."/>
            <person name="Moreau H."/>
            <person name="Motomura T."/>
            <person name="Nagasato C."/>
            <person name="Napoli C.A."/>
            <person name="Nelson D.R."/>
            <person name="Nyvall-Collen P."/>
            <person name="Peters A.F."/>
            <person name="Pommier C."/>
            <person name="Potin P."/>
            <person name="Poulain J."/>
            <person name="Quesneville H."/>
            <person name="Read B."/>
            <person name="Rensing S.A."/>
            <person name="Ritter A."/>
            <person name="Rousvoal S."/>
            <person name="Samanta M."/>
            <person name="Samson G."/>
            <person name="Schroeder D.C."/>
            <person name="Segurens B."/>
            <person name="Strittmatter M."/>
            <person name="Tonon T."/>
            <person name="Tregear J.W."/>
            <person name="Valentin K."/>
            <person name="von Dassow P."/>
            <person name="Yamagishi T."/>
            <person name="Van de Peer Y."/>
            <person name="Wincker P."/>
        </authorList>
    </citation>
    <scope>NUCLEOTIDE SEQUENCE [LARGE SCALE GENOMIC DNA]</scope>
    <source>
        <strain evidence="11">Ec32 / CCAP1310/4</strain>
    </source>
</reference>
<evidence type="ECO:0000256" key="1">
    <source>
        <dbReference type="ARBA" id="ARBA00004937"/>
    </source>
</evidence>
<dbReference type="PANTHER" id="PTHR23429:SF0">
    <property type="entry name" value="GLUCOSE-6-PHOSPHATE 1-DEHYDROGENASE"/>
    <property type="match status" value="1"/>
</dbReference>
<feature type="domain" description="Glucose-6-phosphate dehydrogenase C-terminal" evidence="9">
    <location>
        <begin position="220"/>
        <end position="515"/>
    </location>
</feature>
<dbReference type="GO" id="GO:0004345">
    <property type="term" value="F:glucose-6-phosphate dehydrogenase activity"/>
    <property type="evidence" value="ECO:0007669"/>
    <property type="project" value="UniProtKB-EC"/>
</dbReference>